<evidence type="ECO:0000256" key="6">
    <source>
        <dbReference type="ARBA" id="ARBA00023136"/>
    </source>
</evidence>
<protein>
    <recommendedName>
        <fullName evidence="8">VTT domain-containing protein</fullName>
    </recommendedName>
</protein>
<dbReference type="InterPro" id="IPR032816">
    <property type="entry name" value="VTT_dom"/>
</dbReference>
<dbReference type="RefSeq" id="WP_067686058.1">
    <property type="nucleotide sequence ID" value="NZ_LLZH01000029.1"/>
</dbReference>
<dbReference type="InterPro" id="IPR032818">
    <property type="entry name" value="DedA-like"/>
</dbReference>
<accession>A0A0X3V6J8</accession>
<evidence type="ECO:0000256" key="1">
    <source>
        <dbReference type="ARBA" id="ARBA00004651"/>
    </source>
</evidence>
<evidence type="ECO:0000256" key="5">
    <source>
        <dbReference type="ARBA" id="ARBA00022989"/>
    </source>
</evidence>
<evidence type="ECO:0000313" key="9">
    <source>
        <dbReference type="EMBL" id="KUL40431.1"/>
    </source>
</evidence>
<dbReference type="EMBL" id="LLZH01000029">
    <property type="protein sequence ID" value="KUL40431.1"/>
    <property type="molecule type" value="Genomic_DNA"/>
</dbReference>
<evidence type="ECO:0000256" key="4">
    <source>
        <dbReference type="ARBA" id="ARBA00022692"/>
    </source>
</evidence>
<evidence type="ECO:0000313" key="10">
    <source>
        <dbReference type="Proteomes" id="UP000053244"/>
    </source>
</evidence>
<dbReference type="Proteomes" id="UP000053244">
    <property type="component" value="Unassembled WGS sequence"/>
</dbReference>
<evidence type="ECO:0000256" key="3">
    <source>
        <dbReference type="ARBA" id="ARBA00022475"/>
    </source>
</evidence>
<evidence type="ECO:0000259" key="8">
    <source>
        <dbReference type="Pfam" id="PF09335"/>
    </source>
</evidence>
<gene>
    <name evidence="9" type="ORF">ADL15_07370</name>
</gene>
<comment type="similarity">
    <text evidence="2 7">Belongs to the DedA family.</text>
</comment>
<feature type="transmembrane region" description="Helical" evidence="7">
    <location>
        <begin position="219"/>
        <end position="239"/>
    </location>
</feature>
<keyword evidence="6 7" id="KW-0472">Membrane</keyword>
<reference evidence="9 10" key="1">
    <citation type="submission" date="2015-10" db="EMBL/GenBank/DDBJ databases">
        <authorList>
            <person name="Gilbert D.G."/>
        </authorList>
    </citation>
    <scope>NUCLEOTIDE SEQUENCE [LARGE SCALE GENOMIC DNA]</scope>
    <source>
        <strain evidence="9 10">NRRL B-16712</strain>
    </source>
</reference>
<comment type="caution">
    <text evidence="9">The sequence shown here is derived from an EMBL/GenBank/DDBJ whole genome shotgun (WGS) entry which is preliminary data.</text>
</comment>
<dbReference type="PANTHER" id="PTHR30353">
    <property type="entry name" value="INNER MEMBRANE PROTEIN DEDA-RELATED"/>
    <property type="match status" value="1"/>
</dbReference>
<name>A0A0X3V6J8_9ACTN</name>
<feature type="non-terminal residue" evidence="9">
    <location>
        <position position="282"/>
    </location>
</feature>
<feature type="transmembrane region" description="Helical" evidence="7">
    <location>
        <begin position="188"/>
        <end position="213"/>
    </location>
</feature>
<sequence>MLLGVAVRGRGLVVLSGDSGVGVVWVMSGVCVDVTPGLLAAANLGTAGEVPMSQYVELLTSGRWVLVVVLAAAMVDVVLPFIPSETIIVAVGVGVAEAGHPLLIWVMVAAAAGVVCGDGLAYLVGRRSGAAVRHRLRRGRRGAVIHDWVLAVMRRHGGALIIFGRFVPGVRSAAAFTAGAVGYPGRRFVAFPGVGAVVWAAQSALLGYLGGVAFADRPLAGFGVAWLGAGLVTVLAVVGQRHAGALGRRLGGVVRRLIGGSAGGGGGAGAVGGGGAGGGGGG</sequence>
<dbReference type="PANTHER" id="PTHR30353:SF0">
    <property type="entry name" value="TRANSMEMBRANE PROTEIN"/>
    <property type="match status" value="1"/>
</dbReference>
<dbReference type="GO" id="GO:0005886">
    <property type="term" value="C:plasma membrane"/>
    <property type="evidence" value="ECO:0007669"/>
    <property type="project" value="UniProtKB-SubCell"/>
</dbReference>
<keyword evidence="3 7" id="KW-1003">Cell membrane</keyword>
<feature type="transmembrane region" description="Helical" evidence="7">
    <location>
        <begin position="102"/>
        <end position="125"/>
    </location>
</feature>
<organism evidence="9 10">
    <name type="scientific">Actinoplanes awajinensis subsp. mycoplanecinus</name>
    <dbReference type="NCBI Taxonomy" id="135947"/>
    <lineage>
        <taxon>Bacteria</taxon>
        <taxon>Bacillati</taxon>
        <taxon>Actinomycetota</taxon>
        <taxon>Actinomycetes</taxon>
        <taxon>Micromonosporales</taxon>
        <taxon>Micromonosporaceae</taxon>
        <taxon>Actinoplanes</taxon>
    </lineage>
</organism>
<dbReference type="AlphaFoldDB" id="A0A0X3V6J8"/>
<dbReference type="OrthoDB" id="162303at2"/>
<keyword evidence="4 7" id="KW-0812">Transmembrane</keyword>
<keyword evidence="5 7" id="KW-1133">Transmembrane helix</keyword>
<comment type="subcellular location">
    <subcellularLocation>
        <location evidence="1 7">Cell membrane</location>
        <topology evidence="1 7">Multi-pass membrane protein</topology>
    </subcellularLocation>
</comment>
<feature type="transmembrane region" description="Helical" evidence="7">
    <location>
        <begin position="20"/>
        <end position="44"/>
    </location>
</feature>
<evidence type="ECO:0000256" key="2">
    <source>
        <dbReference type="ARBA" id="ARBA00010792"/>
    </source>
</evidence>
<feature type="domain" description="VTT" evidence="8">
    <location>
        <begin position="82"/>
        <end position="208"/>
    </location>
</feature>
<keyword evidence="10" id="KW-1185">Reference proteome</keyword>
<proteinExistence type="inferred from homology"/>
<evidence type="ECO:0000256" key="7">
    <source>
        <dbReference type="RuleBase" id="RU367016"/>
    </source>
</evidence>
<dbReference type="Pfam" id="PF09335">
    <property type="entry name" value="VTT_dom"/>
    <property type="match status" value="1"/>
</dbReference>
<feature type="transmembrane region" description="Helical" evidence="7">
    <location>
        <begin position="64"/>
        <end position="82"/>
    </location>
</feature>